<keyword evidence="2" id="KW-0732">Signal</keyword>
<sequence length="1087" mass="119329">MAPRFLLISLTVCALFAFFAVADDPMAMTTVAPGTASAQSQHRKRGLMCRKGGKLTITPHNTLYLRGQKKFKDFTEVPLKGTLKAWDGGGFNIPIRTPADANAYVANASLFARGPTSQLKLDARATGGRRYFVPRFEYRAPVERNATGFVTAYPTARPMDFLKFTAEIFDGRTTSEVVVEVEIDVVNTRPRAVPGRFGIVAGQPRFVSLPAHDIDQRNTPEFQEITNAWITASPSDACKLTDVAGGTPFDFAAKPTYNVSADTLAVYVIPPTTTPEFRCEFNFTVADREGLVSETAPVTITNKAAVKPHAYGSRVRLERGRRTVTFDLFGSSPNIDASDNLAFVISHLPSHGKVFKLDNIQDEPKPEEEIKMPTGPDAKIVISNTTSRRVRLVYQSDEQWLAANNKGPKSGAMLPLPGPDGAPMREEVRLTFYVQDKYETSPEANIEISGARNGAPPVCNVTNLFNVFQSSSAVVQLDFGYAAPGGKMITLPRIQRVMLLSEPKGADAQYGHLVQSIQFENGTTTRTIHPGDHFSDEDRSLRWVPNPNVTLTAVDRKRLERPLTYRYRAMTPEGLFCDGALNVFLQPQGDPNGADNGHTWVERATTGRLHLFVLRAPDVPKNASIAAARINSMANFQGTLWRVNENVPVSQIPVFVGSGKRMLSACRVLNCSNFKSDQQIKERDEIQATTDARSGFSQVLFLYEPPARPPTQSGMNPTGFSFSYKLSNDGEFTPETPPHYFKMFIVQGELPQIEFQYDAPVVNFNMSEGTDLQVPLVFGDRDHNLPAAKYAVRVRSFNGGWRHNSRPAFKLLQVASVDGDRYIGGEPVGYTTRDGVKGKFIKFNNTLLLVPTARARTKVFRFRVTVYPLDDAGNIPNEGALRTTYRVIVRQRNHVPRWEIGGVEGTPTDVRTAVGTPVTIPLSLTDDDDDALSFRLLKGPKYGVLRYPRITLGVSTFKTLREGMIFRIRKGSALRQQAFVVYTSGPGATSDAYPLKDEIVIVADDGSGVMSAPLTVHVHVEASEQAMANRAAAHATPSATTAIVGIVLFLLAIVGGTVAVVRRHRFRVYQALAGADPSNAPHPGVNS</sequence>
<gene>
    <name evidence="3" type="ORF">NDES1114_LOCUS12127</name>
</gene>
<keyword evidence="1" id="KW-0812">Transmembrane</keyword>
<dbReference type="AlphaFoldDB" id="A0A7S1LQN4"/>
<reference evidence="3" key="1">
    <citation type="submission" date="2021-01" db="EMBL/GenBank/DDBJ databases">
        <authorList>
            <person name="Corre E."/>
            <person name="Pelletier E."/>
            <person name="Niang G."/>
            <person name="Scheremetjew M."/>
            <person name="Finn R."/>
            <person name="Kale V."/>
            <person name="Holt S."/>
            <person name="Cochrane G."/>
            <person name="Meng A."/>
            <person name="Brown T."/>
            <person name="Cohen L."/>
        </authorList>
    </citation>
    <scope>NUCLEOTIDE SEQUENCE</scope>
    <source>
        <strain evidence="3">CCAP 1951/1</strain>
    </source>
</reference>
<proteinExistence type="predicted"/>
<dbReference type="EMBL" id="HBGF01018386">
    <property type="protein sequence ID" value="CAD9110879.1"/>
    <property type="molecule type" value="Transcribed_RNA"/>
</dbReference>
<evidence type="ECO:0000313" key="3">
    <source>
        <dbReference type="EMBL" id="CAD9110879.1"/>
    </source>
</evidence>
<feature type="transmembrane region" description="Helical" evidence="1">
    <location>
        <begin position="1039"/>
        <end position="1061"/>
    </location>
</feature>
<evidence type="ECO:0000256" key="1">
    <source>
        <dbReference type="SAM" id="Phobius"/>
    </source>
</evidence>
<accession>A0A7S1LQN4</accession>
<keyword evidence="1" id="KW-0472">Membrane</keyword>
<feature type="signal peptide" evidence="2">
    <location>
        <begin position="1"/>
        <end position="22"/>
    </location>
</feature>
<organism evidence="3">
    <name type="scientific">Neobodo designis</name>
    <name type="common">Flagellated protozoan</name>
    <name type="synonym">Bodo designis</name>
    <dbReference type="NCBI Taxonomy" id="312471"/>
    <lineage>
        <taxon>Eukaryota</taxon>
        <taxon>Discoba</taxon>
        <taxon>Euglenozoa</taxon>
        <taxon>Kinetoplastea</taxon>
        <taxon>Metakinetoplastina</taxon>
        <taxon>Neobodonida</taxon>
        <taxon>Neobodo</taxon>
    </lineage>
</organism>
<name>A0A7S1LQN4_NEODS</name>
<feature type="chain" id="PRO_5031377540" evidence="2">
    <location>
        <begin position="23"/>
        <end position="1087"/>
    </location>
</feature>
<keyword evidence="1" id="KW-1133">Transmembrane helix</keyword>
<protein>
    <submittedName>
        <fullName evidence="3">Uncharacterized protein</fullName>
    </submittedName>
</protein>
<evidence type="ECO:0000256" key="2">
    <source>
        <dbReference type="SAM" id="SignalP"/>
    </source>
</evidence>